<dbReference type="AlphaFoldDB" id="A0A8H6W8A6"/>
<reference evidence="2" key="1">
    <citation type="submission" date="2020-05" db="EMBL/GenBank/DDBJ databases">
        <title>Mycena genomes resolve the evolution of fungal bioluminescence.</title>
        <authorList>
            <person name="Tsai I.J."/>
        </authorList>
    </citation>
    <scope>NUCLEOTIDE SEQUENCE</scope>
    <source>
        <strain evidence="2">110903Hualien_Pintung</strain>
    </source>
</reference>
<keyword evidence="3" id="KW-1185">Reference proteome</keyword>
<evidence type="ECO:0000313" key="2">
    <source>
        <dbReference type="EMBL" id="KAF7308477.1"/>
    </source>
</evidence>
<dbReference type="Proteomes" id="UP000613580">
    <property type="component" value="Unassembled WGS sequence"/>
</dbReference>
<sequence length="355" mass="38778">MWRRRGVCSKLPYVQWAAIATLLAHSFLRTWTRSKLSSPTVRIIVLMAYSHDPAPSPAALIEVRSTQVALYRPAGSGCQLQTPFGSPAMRFDEKEDMSAQPPPYLKAVDGYGVGAGKPMMMASPASAAEKDLPARPTTFEASSSYSQAPATSQHIKLQTRFADISGTYYVSPHAVATPPATGRRRRRKQKRTQLVPDAVFRSRRGNLALDLGTTGYASENAAASIAASTRSGNISMNLIAGAAVRPRFDVEISTRSGNVVLFIPPTFSGAIQLHTKRGEMQFLPGITSEMRVVKATETEYLVFVGAQQIVGGEQTPADFCRLRTRRGNIMVGIRGKDLYVKPSGLWERITGFLRR</sequence>
<dbReference type="OrthoDB" id="2593559at2759"/>
<dbReference type="EMBL" id="JACAZE010000008">
    <property type="protein sequence ID" value="KAF7308477.1"/>
    <property type="molecule type" value="Genomic_DNA"/>
</dbReference>
<comment type="caution">
    <text evidence="2">The sequence shown here is derived from an EMBL/GenBank/DDBJ whole genome shotgun (WGS) entry which is preliminary data.</text>
</comment>
<evidence type="ECO:0000259" key="1">
    <source>
        <dbReference type="Pfam" id="PF24016"/>
    </source>
</evidence>
<accession>A0A8H6W8A6</accession>
<gene>
    <name evidence="2" type="ORF">HMN09_00696700</name>
</gene>
<proteinExistence type="predicted"/>
<dbReference type="InterPro" id="IPR055754">
    <property type="entry name" value="DUF7330"/>
</dbReference>
<feature type="domain" description="DUF7330" evidence="1">
    <location>
        <begin position="155"/>
        <end position="332"/>
    </location>
</feature>
<dbReference type="Pfam" id="PF24016">
    <property type="entry name" value="DUF7330"/>
    <property type="match status" value="1"/>
</dbReference>
<organism evidence="2 3">
    <name type="scientific">Mycena chlorophos</name>
    <name type="common">Agaric fungus</name>
    <name type="synonym">Agaricus chlorophos</name>
    <dbReference type="NCBI Taxonomy" id="658473"/>
    <lineage>
        <taxon>Eukaryota</taxon>
        <taxon>Fungi</taxon>
        <taxon>Dikarya</taxon>
        <taxon>Basidiomycota</taxon>
        <taxon>Agaricomycotina</taxon>
        <taxon>Agaricomycetes</taxon>
        <taxon>Agaricomycetidae</taxon>
        <taxon>Agaricales</taxon>
        <taxon>Marasmiineae</taxon>
        <taxon>Mycenaceae</taxon>
        <taxon>Mycena</taxon>
    </lineage>
</organism>
<protein>
    <recommendedName>
        <fullName evidence="1">DUF7330 domain-containing protein</fullName>
    </recommendedName>
</protein>
<name>A0A8H6W8A6_MYCCL</name>
<evidence type="ECO:0000313" key="3">
    <source>
        <dbReference type="Proteomes" id="UP000613580"/>
    </source>
</evidence>